<dbReference type="EMBL" id="HBUE01131859">
    <property type="protein sequence ID" value="CAG6496822.1"/>
    <property type="molecule type" value="Transcribed_RNA"/>
</dbReference>
<dbReference type="EMBL" id="HBUE01131858">
    <property type="protein sequence ID" value="CAG6496820.1"/>
    <property type="molecule type" value="Transcribed_RNA"/>
</dbReference>
<sequence length="123" mass="13722">MLPAREHRLAGDGVLRRVRVRHHRGAQAAAQGGGNFRHLRRRAARAQLSALARPDSSRHQGGQHPADGAGHREAGRFWQRCHQVSRQQLRRHALLDGTGSDPGDGRRPVRRQGGRVVTRNNLH</sequence>
<name>A0A8D8CM74_CULPI</name>
<proteinExistence type="predicted"/>
<feature type="region of interest" description="Disordered" evidence="1">
    <location>
        <begin position="49"/>
        <end position="123"/>
    </location>
</feature>
<evidence type="ECO:0000256" key="1">
    <source>
        <dbReference type="SAM" id="MobiDB-lite"/>
    </source>
</evidence>
<accession>A0A8D8CM74</accession>
<dbReference type="EMBL" id="HBUE01131860">
    <property type="protein sequence ID" value="CAG6496824.1"/>
    <property type="molecule type" value="Transcribed_RNA"/>
</dbReference>
<dbReference type="AlphaFoldDB" id="A0A8D8CM74"/>
<reference evidence="2" key="1">
    <citation type="submission" date="2021-05" db="EMBL/GenBank/DDBJ databases">
        <authorList>
            <person name="Alioto T."/>
            <person name="Alioto T."/>
            <person name="Gomez Garrido J."/>
        </authorList>
    </citation>
    <scope>NUCLEOTIDE SEQUENCE</scope>
</reference>
<evidence type="ECO:0000313" key="2">
    <source>
        <dbReference type="EMBL" id="CAG6496820.1"/>
    </source>
</evidence>
<protein>
    <submittedName>
        <fullName evidence="2">(northern house mosquito) hypothetical protein</fullName>
    </submittedName>
</protein>
<dbReference type="EMBL" id="HBUE01131867">
    <property type="protein sequence ID" value="CAG6496828.1"/>
    <property type="molecule type" value="Transcribed_RNA"/>
</dbReference>
<organism evidence="2">
    <name type="scientific">Culex pipiens</name>
    <name type="common">House mosquito</name>
    <dbReference type="NCBI Taxonomy" id="7175"/>
    <lineage>
        <taxon>Eukaryota</taxon>
        <taxon>Metazoa</taxon>
        <taxon>Ecdysozoa</taxon>
        <taxon>Arthropoda</taxon>
        <taxon>Hexapoda</taxon>
        <taxon>Insecta</taxon>
        <taxon>Pterygota</taxon>
        <taxon>Neoptera</taxon>
        <taxon>Endopterygota</taxon>
        <taxon>Diptera</taxon>
        <taxon>Nematocera</taxon>
        <taxon>Culicoidea</taxon>
        <taxon>Culicidae</taxon>
        <taxon>Culicinae</taxon>
        <taxon>Culicini</taxon>
        <taxon>Culex</taxon>
        <taxon>Culex</taxon>
    </lineage>
</organism>